<proteinExistence type="predicted"/>
<dbReference type="SUPFAM" id="SSF53328">
    <property type="entry name" value="Formyltransferase"/>
    <property type="match status" value="1"/>
</dbReference>
<feature type="domain" description="Formyl transferase N-terminal" evidence="1">
    <location>
        <begin position="68"/>
        <end position="152"/>
    </location>
</feature>
<dbReference type="InterPro" id="IPR036477">
    <property type="entry name" value="Formyl_transf_N_sf"/>
</dbReference>
<dbReference type="PANTHER" id="PTHR11138:SF5">
    <property type="entry name" value="METHIONYL-TRNA FORMYLTRANSFERASE, MITOCHONDRIAL"/>
    <property type="match status" value="1"/>
</dbReference>
<dbReference type="InterPro" id="IPR005793">
    <property type="entry name" value="Formyl_trans_C"/>
</dbReference>
<dbReference type="Gene3D" id="3.40.50.12230">
    <property type="match status" value="1"/>
</dbReference>
<protein>
    <submittedName>
        <fullName evidence="3">Putative Methionyl-tRNA formyltransferase</fullName>
        <ecNumber evidence="3">2.1.2.9</ecNumber>
    </submittedName>
</protein>
<gene>
    <name evidence="3" type="ORF">CRENPOLYSF1_1580001</name>
</gene>
<dbReference type="EMBL" id="FUKI01000066">
    <property type="protein sequence ID" value="SJM90810.1"/>
    <property type="molecule type" value="Genomic_DNA"/>
</dbReference>
<dbReference type="Pfam" id="PF00551">
    <property type="entry name" value="Formyl_trans_N"/>
    <property type="match status" value="1"/>
</dbReference>
<dbReference type="RefSeq" id="WP_087142695.1">
    <property type="nucleotide sequence ID" value="NZ_FUKI01000066.1"/>
</dbReference>
<dbReference type="SUPFAM" id="SSF50486">
    <property type="entry name" value="FMT C-terminal domain-like"/>
    <property type="match status" value="1"/>
</dbReference>
<sequence length="292" mass="32179">MQAKKPLRIVTFNYIPMFYEFLADYIFQTHNQHVLAITTPGSKLRATPSYIEVVKAANHNVNMLITKQLETVTPIISAIKPDLILCLSFPHRIKAEIFTMPTYGAINIHPTVLPAYRGCNVMRQFYDNAPQFGATAHWINSDYDTGNILSSQSASMPDIINKGSIFPVWINLIRQAIAEGVEKAVSGDLGIVQDDSKASYAAPFTEEEICLDWQATKREIERKFTALSSFLDPAYPTVGAKAKLNGQLVKVRKLAVLDWPAAGHTPGEVLENGVGYSVIAVADGAVQIQIAE</sequence>
<evidence type="ECO:0000313" key="4">
    <source>
        <dbReference type="Proteomes" id="UP000195667"/>
    </source>
</evidence>
<keyword evidence="3" id="KW-0808">Transferase</keyword>
<feature type="domain" description="Formyl transferase C-terminal" evidence="2">
    <location>
        <begin position="205"/>
        <end position="289"/>
    </location>
</feature>
<dbReference type="AlphaFoldDB" id="A0A1R4H4R1"/>
<organism evidence="3 4">
    <name type="scientific">Crenothrix polyspora</name>
    <dbReference type="NCBI Taxonomy" id="360316"/>
    <lineage>
        <taxon>Bacteria</taxon>
        <taxon>Pseudomonadati</taxon>
        <taxon>Pseudomonadota</taxon>
        <taxon>Gammaproteobacteria</taxon>
        <taxon>Methylococcales</taxon>
        <taxon>Crenotrichaceae</taxon>
        <taxon>Crenothrix</taxon>
    </lineage>
</organism>
<dbReference type="InterPro" id="IPR011034">
    <property type="entry name" value="Formyl_transferase-like_C_sf"/>
</dbReference>
<dbReference type="InterPro" id="IPR002376">
    <property type="entry name" value="Formyl_transf_N"/>
</dbReference>
<evidence type="ECO:0000259" key="2">
    <source>
        <dbReference type="Pfam" id="PF02911"/>
    </source>
</evidence>
<dbReference type="PANTHER" id="PTHR11138">
    <property type="entry name" value="METHIONYL-TRNA FORMYLTRANSFERASE"/>
    <property type="match status" value="1"/>
</dbReference>
<dbReference type="OrthoDB" id="9802815at2"/>
<dbReference type="GO" id="GO:0004479">
    <property type="term" value="F:methionyl-tRNA formyltransferase activity"/>
    <property type="evidence" value="ECO:0007669"/>
    <property type="project" value="UniProtKB-EC"/>
</dbReference>
<reference evidence="4" key="1">
    <citation type="submission" date="2017-02" db="EMBL/GenBank/DDBJ databases">
        <authorList>
            <person name="Daims H."/>
        </authorList>
    </citation>
    <scope>NUCLEOTIDE SEQUENCE [LARGE SCALE GENOMIC DNA]</scope>
</reference>
<dbReference type="Proteomes" id="UP000195667">
    <property type="component" value="Unassembled WGS sequence"/>
</dbReference>
<dbReference type="Pfam" id="PF02911">
    <property type="entry name" value="Formyl_trans_C"/>
    <property type="match status" value="1"/>
</dbReference>
<accession>A0A1R4H4R1</accession>
<dbReference type="EC" id="2.1.2.9" evidence="3"/>
<keyword evidence="4" id="KW-1185">Reference proteome</keyword>
<name>A0A1R4H4R1_9GAMM</name>
<evidence type="ECO:0000313" key="3">
    <source>
        <dbReference type="EMBL" id="SJM90810.1"/>
    </source>
</evidence>
<evidence type="ECO:0000259" key="1">
    <source>
        <dbReference type="Pfam" id="PF00551"/>
    </source>
</evidence>